<keyword evidence="4 9" id="KW-0863">Zinc-finger</keyword>
<proteinExistence type="inferred from homology"/>
<evidence type="ECO:0000259" key="11">
    <source>
        <dbReference type="PROSITE" id="PS50089"/>
    </source>
</evidence>
<protein>
    <recommendedName>
        <fullName evidence="11">RING-type domain-containing protein</fullName>
    </recommendedName>
</protein>
<comment type="similarity">
    <text evidence="8">Belongs to the RING-type zinc finger family. ATL subfamily.</text>
</comment>
<evidence type="ECO:0000256" key="2">
    <source>
        <dbReference type="ARBA" id="ARBA00022692"/>
    </source>
</evidence>
<evidence type="ECO:0000256" key="1">
    <source>
        <dbReference type="ARBA" id="ARBA00004370"/>
    </source>
</evidence>
<evidence type="ECO:0000313" key="13">
    <source>
        <dbReference type="Proteomes" id="UP000594261"/>
    </source>
</evidence>
<sequence>MPPLQQTQTHGLPPKPNPKVLSLLLKAIIMALLTSLFFLFLGLASAALLLLHLSLSHHRHRHRRGSSLSLATAAPSSGLSPTVLDALPRFLLKRTQPHRRNNSNSNSNSSDVVLGGDDDCVVCLDAFKDAQWCRKLSACGHVFHMRCVDSWLAKVAACPICRAPVRSNASRTGSSVVSLEEEEKNIWGVW</sequence>
<dbReference type="GeneID" id="115977351"/>
<reference evidence="12" key="2">
    <citation type="submission" date="2021-01" db="UniProtKB">
        <authorList>
            <consortium name="EnsemblPlants"/>
        </authorList>
    </citation>
    <scope>IDENTIFICATION</scope>
</reference>
<dbReference type="InterPro" id="IPR013083">
    <property type="entry name" value="Znf_RING/FYVE/PHD"/>
</dbReference>
<dbReference type="PANTHER" id="PTHR46539">
    <property type="entry name" value="E3 UBIQUITIN-PROTEIN LIGASE ATL42"/>
    <property type="match status" value="1"/>
</dbReference>
<keyword evidence="7 10" id="KW-0472">Membrane</keyword>
<keyword evidence="13" id="KW-1185">Reference proteome</keyword>
<dbReference type="EnsemblPlants" id="QL02p095832:mrna">
    <property type="protein sequence ID" value="QL02p095832:mrna:CDS:1"/>
    <property type="gene ID" value="QL02p095832"/>
</dbReference>
<name>A0A7N2R0A5_QUELO</name>
<feature type="transmembrane region" description="Helical" evidence="10">
    <location>
        <begin position="20"/>
        <end position="53"/>
    </location>
</feature>
<dbReference type="FunCoup" id="A0A7N2R0A5">
    <property type="interactions" value="13"/>
</dbReference>
<evidence type="ECO:0000256" key="8">
    <source>
        <dbReference type="ARBA" id="ARBA00024209"/>
    </source>
</evidence>
<comment type="subcellular location">
    <subcellularLocation>
        <location evidence="1">Membrane</location>
    </subcellularLocation>
</comment>
<dbReference type="Proteomes" id="UP000594261">
    <property type="component" value="Chromosome 2"/>
</dbReference>
<dbReference type="Gene3D" id="3.30.40.10">
    <property type="entry name" value="Zinc/RING finger domain, C3HC4 (zinc finger)"/>
    <property type="match status" value="1"/>
</dbReference>
<keyword evidence="3" id="KW-0479">Metal-binding</keyword>
<reference evidence="13" key="1">
    <citation type="journal article" date="2016" name="G3 (Bethesda)">
        <title>First Draft Assembly and Annotation of the Genome of a California Endemic Oak Quercus lobata Nee (Fagaceae).</title>
        <authorList>
            <person name="Sork V.L."/>
            <person name="Fitz-Gibbon S.T."/>
            <person name="Puiu D."/>
            <person name="Crepeau M."/>
            <person name="Gugger P.F."/>
            <person name="Sherman R."/>
            <person name="Stevens K."/>
            <person name="Langley C.H."/>
            <person name="Pellegrini M."/>
            <person name="Salzberg S.L."/>
        </authorList>
    </citation>
    <scope>NUCLEOTIDE SEQUENCE [LARGE SCALE GENOMIC DNA]</scope>
    <source>
        <strain evidence="13">cv. SW786</strain>
    </source>
</reference>
<keyword evidence="6 10" id="KW-1133">Transmembrane helix</keyword>
<dbReference type="InParanoid" id="A0A7N2R0A5"/>
<dbReference type="OMA" id="VGCGHLF"/>
<dbReference type="RefSeq" id="XP_030955030.1">
    <property type="nucleotide sequence ID" value="XM_031099170.1"/>
</dbReference>
<dbReference type="Gramene" id="QL02p095832:mrna">
    <property type="protein sequence ID" value="QL02p095832:mrna:CDS:1"/>
    <property type="gene ID" value="QL02p095832"/>
</dbReference>
<evidence type="ECO:0000256" key="9">
    <source>
        <dbReference type="PROSITE-ProRule" id="PRU00175"/>
    </source>
</evidence>
<dbReference type="RefSeq" id="XP_030955029.1">
    <property type="nucleotide sequence ID" value="XM_031099169.1"/>
</dbReference>
<dbReference type="SMART" id="SM00184">
    <property type="entry name" value="RING"/>
    <property type="match status" value="1"/>
</dbReference>
<dbReference type="Pfam" id="PF13639">
    <property type="entry name" value="zf-RING_2"/>
    <property type="match status" value="1"/>
</dbReference>
<evidence type="ECO:0000256" key="3">
    <source>
        <dbReference type="ARBA" id="ARBA00022723"/>
    </source>
</evidence>
<dbReference type="OrthoDB" id="8062037at2759"/>
<organism evidence="12 13">
    <name type="scientific">Quercus lobata</name>
    <name type="common">Valley oak</name>
    <dbReference type="NCBI Taxonomy" id="97700"/>
    <lineage>
        <taxon>Eukaryota</taxon>
        <taxon>Viridiplantae</taxon>
        <taxon>Streptophyta</taxon>
        <taxon>Embryophyta</taxon>
        <taxon>Tracheophyta</taxon>
        <taxon>Spermatophyta</taxon>
        <taxon>Magnoliopsida</taxon>
        <taxon>eudicotyledons</taxon>
        <taxon>Gunneridae</taxon>
        <taxon>Pentapetalae</taxon>
        <taxon>rosids</taxon>
        <taxon>fabids</taxon>
        <taxon>Fagales</taxon>
        <taxon>Fagaceae</taxon>
        <taxon>Quercus</taxon>
    </lineage>
</organism>
<dbReference type="GO" id="GO:0008270">
    <property type="term" value="F:zinc ion binding"/>
    <property type="evidence" value="ECO:0007669"/>
    <property type="project" value="UniProtKB-KW"/>
</dbReference>
<dbReference type="AlphaFoldDB" id="A0A7N2R0A5"/>
<evidence type="ECO:0000256" key="6">
    <source>
        <dbReference type="ARBA" id="ARBA00022989"/>
    </source>
</evidence>
<keyword evidence="2 10" id="KW-0812">Transmembrane</keyword>
<accession>A0A7N2R0A5</accession>
<evidence type="ECO:0000256" key="7">
    <source>
        <dbReference type="ARBA" id="ARBA00023136"/>
    </source>
</evidence>
<gene>
    <name evidence="12" type="primary">LOC115977351</name>
</gene>
<evidence type="ECO:0000256" key="5">
    <source>
        <dbReference type="ARBA" id="ARBA00022833"/>
    </source>
</evidence>
<dbReference type="KEGG" id="qlo:115977351"/>
<dbReference type="InterPro" id="IPR001841">
    <property type="entry name" value="Znf_RING"/>
</dbReference>
<evidence type="ECO:0000313" key="12">
    <source>
        <dbReference type="EnsemblPlants" id="QL02p095832:mrna:CDS:1"/>
    </source>
</evidence>
<evidence type="ECO:0000256" key="4">
    <source>
        <dbReference type="ARBA" id="ARBA00022771"/>
    </source>
</evidence>
<keyword evidence="5" id="KW-0862">Zinc</keyword>
<dbReference type="PANTHER" id="PTHR46539:SF9">
    <property type="entry name" value="RING-H2 FINGER PROTEIN ATL56"/>
    <property type="match status" value="1"/>
</dbReference>
<dbReference type="PROSITE" id="PS50089">
    <property type="entry name" value="ZF_RING_2"/>
    <property type="match status" value="1"/>
</dbReference>
<dbReference type="SUPFAM" id="SSF57850">
    <property type="entry name" value="RING/U-box"/>
    <property type="match status" value="1"/>
</dbReference>
<feature type="domain" description="RING-type" evidence="11">
    <location>
        <begin position="120"/>
        <end position="162"/>
    </location>
</feature>
<evidence type="ECO:0000256" key="10">
    <source>
        <dbReference type="SAM" id="Phobius"/>
    </source>
</evidence>
<dbReference type="GO" id="GO:0016020">
    <property type="term" value="C:membrane"/>
    <property type="evidence" value="ECO:0007669"/>
    <property type="project" value="UniProtKB-SubCell"/>
</dbReference>